<proteinExistence type="predicted"/>
<organism evidence="1 2">
    <name type="scientific">Paradesertivirga mongoliensis</name>
    <dbReference type="NCBI Taxonomy" id="2100740"/>
    <lineage>
        <taxon>Bacteria</taxon>
        <taxon>Pseudomonadati</taxon>
        <taxon>Bacteroidota</taxon>
        <taxon>Sphingobacteriia</taxon>
        <taxon>Sphingobacteriales</taxon>
        <taxon>Sphingobacteriaceae</taxon>
        <taxon>Paradesertivirga</taxon>
    </lineage>
</organism>
<sequence>MDVQELKIGNLIKISPRENEEGVLFLTDIQHSTIIGEMLVPRQGYHFRIKFDEILPLEPSEQWLELLGFNKESTGENIWVDNKNFVQFKLSDFESGFLENGRLAVPIDSVHQLQNVYFTLTGENLSAVTH</sequence>
<dbReference type="RefSeq" id="WP_255900768.1">
    <property type="nucleotide sequence ID" value="NZ_JAFMZO010000002.1"/>
</dbReference>
<evidence type="ECO:0000313" key="1">
    <source>
        <dbReference type="EMBL" id="MFD2163503.1"/>
    </source>
</evidence>
<keyword evidence="2" id="KW-1185">Reference proteome</keyword>
<protein>
    <submittedName>
        <fullName evidence="1">Uncharacterized protein</fullName>
    </submittedName>
</protein>
<gene>
    <name evidence="1" type="ORF">ACFSJU_13930</name>
</gene>
<comment type="caution">
    <text evidence="1">The sequence shown here is derived from an EMBL/GenBank/DDBJ whole genome shotgun (WGS) entry which is preliminary data.</text>
</comment>
<reference evidence="2" key="1">
    <citation type="journal article" date="2019" name="Int. J. Syst. Evol. Microbiol.">
        <title>The Global Catalogue of Microorganisms (GCM) 10K type strain sequencing project: providing services to taxonomists for standard genome sequencing and annotation.</title>
        <authorList>
            <consortium name="The Broad Institute Genomics Platform"/>
            <consortium name="The Broad Institute Genome Sequencing Center for Infectious Disease"/>
            <person name="Wu L."/>
            <person name="Ma J."/>
        </authorList>
    </citation>
    <scope>NUCLEOTIDE SEQUENCE [LARGE SCALE GENOMIC DNA]</scope>
    <source>
        <strain evidence="2">KCTC 42217</strain>
    </source>
</reference>
<dbReference type="EMBL" id="JBHUHZ010000002">
    <property type="protein sequence ID" value="MFD2163503.1"/>
    <property type="molecule type" value="Genomic_DNA"/>
</dbReference>
<accession>A0ABW4ZNC5</accession>
<evidence type="ECO:0000313" key="2">
    <source>
        <dbReference type="Proteomes" id="UP001597387"/>
    </source>
</evidence>
<dbReference type="Proteomes" id="UP001597387">
    <property type="component" value="Unassembled WGS sequence"/>
</dbReference>
<name>A0ABW4ZNC5_9SPHI</name>